<evidence type="ECO:0000313" key="2">
    <source>
        <dbReference type="Proteomes" id="UP001356704"/>
    </source>
</evidence>
<protein>
    <submittedName>
        <fullName evidence="1">DUF4238 domain-containing protein</fullName>
    </submittedName>
</protein>
<dbReference type="EMBL" id="JAZHOU010000009">
    <property type="protein sequence ID" value="MEF3080578.1"/>
    <property type="molecule type" value="Genomic_DNA"/>
</dbReference>
<accession>A0ABU7W9E0</accession>
<proteinExistence type="predicted"/>
<gene>
    <name evidence="1" type="ORF">V1468_16300</name>
</gene>
<dbReference type="Pfam" id="PF14022">
    <property type="entry name" value="DUF4238"/>
    <property type="match status" value="1"/>
</dbReference>
<comment type="caution">
    <text evidence="1">The sequence shown here is derived from an EMBL/GenBank/DDBJ whole genome shotgun (WGS) entry which is preliminary data.</text>
</comment>
<sequence length="371" mass="43803">MKSNTEKANQHYVPKFYLRHFSYLNNLNQIGVFNTKSEFFIKDGKLKKQASKKYFYGKDGVLEDFYQNLENILAPLVLKYIQNENIPKQFSSEQSDMLHLIFTMESRNPMRVNLMRQTLLEQKDRVDKIDSTFYNQEKQDILNQFVKNENLHKIMLDNLKGRVMLAMDLNFKLLKNTTNHPFITSDFPVVKYNQFMESQNWFDGMNYNGSGWIGQQIFFPLNEQYLLIIFDSDIYKVGNRKESVVEISNTNSVDSLNILQFLNCTNNIFFNHSASEHYIRTLFDKSKKYRKGNQLVNYDLKVMSEDGIEDDNSIILATTTSNIETKLKLEKIKIHSKGKFTKLDDMAIQWRPKAKQVHEYMERKKTKLNTV</sequence>
<reference evidence="1 2" key="1">
    <citation type="submission" date="2024-02" db="EMBL/GenBank/DDBJ databases">
        <title>Winogradskyella poriferorum JCM 12885.</title>
        <authorList>
            <person name="Zhang D.-F."/>
            <person name="Fu Z.-Y."/>
        </authorList>
    </citation>
    <scope>NUCLEOTIDE SEQUENCE [LARGE SCALE GENOMIC DNA]</scope>
    <source>
        <strain evidence="1 2">JCM 12885</strain>
    </source>
</reference>
<name>A0ABU7W9E0_9FLAO</name>
<keyword evidence="2" id="KW-1185">Reference proteome</keyword>
<evidence type="ECO:0000313" key="1">
    <source>
        <dbReference type="EMBL" id="MEF3080578.1"/>
    </source>
</evidence>
<dbReference type="Proteomes" id="UP001356704">
    <property type="component" value="Unassembled WGS sequence"/>
</dbReference>
<organism evidence="1 2">
    <name type="scientific">Winogradskyella poriferorum</name>
    <dbReference type="NCBI Taxonomy" id="307627"/>
    <lineage>
        <taxon>Bacteria</taxon>
        <taxon>Pseudomonadati</taxon>
        <taxon>Bacteroidota</taxon>
        <taxon>Flavobacteriia</taxon>
        <taxon>Flavobacteriales</taxon>
        <taxon>Flavobacteriaceae</taxon>
        <taxon>Winogradskyella</taxon>
    </lineage>
</organism>
<dbReference type="InterPro" id="IPR025332">
    <property type="entry name" value="DUF4238"/>
</dbReference>
<dbReference type="RefSeq" id="WP_331811272.1">
    <property type="nucleotide sequence ID" value="NZ_JAZHOU010000009.1"/>
</dbReference>